<reference evidence="1" key="2">
    <citation type="journal article" date="2022" name="New Phytol.">
        <title>Evolutionary transition to the ectomycorrhizal habit in the genomes of a hyperdiverse lineage of mushroom-forming fungi.</title>
        <authorList>
            <person name="Looney B."/>
            <person name="Miyauchi S."/>
            <person name="Morin E."/>
            <person name="Drula E."/>
            <person name="Courty P.E."/>
            <person name="Kohler A."/>
            <person name="Kuo A."/>
            <person name="LaButti K."/>
            <person name="Pangilinan J."/>
            <person name="Lipzen A."/>
            <person name="Riley R."/>
            <person name="Andreopoulos W."/>
            <person name="He G."/>
            <person name="Johnson J."/>
            <person name="Nolan M."/>
            <person name="Tritt A."/>
            <person name="Barry K.W."/>
            <person name="Grigoriev I.V."/>
            <person name="Nagy L.G."/>
            <person name="Hibbett D."/>
            <person name="Henrissat B."/>
            <person name="Matheny P.B."/>
            <person name="Labbe J."/>
            <person name="Martin F.M."/>
        </authorList>
    </citation>
    <scope>NUCLEOTIDE SEQUENCE</scope>
    <source>
        <strain evidence="1">HHB10654</strain>
    </source>
</reference>
<sequence>MSLDNATYNAIVDIFGGEHRLQAVDEWSMFTFEWLKDSFPPTHHLESPGQWVTVHLAPTMAGEDILFSDANAQVICASHEEHGDLDGMPELEEVDDCCGADHSYDLEREMWPEDGLYETQSFPATPSDGGLKV</sequence>
<evidence type="ECO:0000313" key="1">
    <source>
        <dbReference type="EMBL" id="KAI0060287.1"/>
    </source>
</evidence>
<dbReference type="EMBL" id="MU277220">
    <property type="protein sequence ID" value="KAI0060287.1"/>
    <property type="molecule type" value="Genomic_DNA"/>
</dbReference>
<proteinExistence type="predicted"/>
<reference evidence="1" key="1">
    <citation type="submission" date="2021-03" db="EMBL/GenBank/DDBJ databases">
        <authorList>
            <consortium name="DOE Joint Genome Institute"/>
            <person name="Ahrendt S."/>
            <person name="Looney B.P."/>
            <person name="Miyauchi S."/>
            <person name="Morin E."/>
            <person name="Drula E."/>
            <person name="Courty P.E."/>
            <person name="Chicoki N."/>
            <person name="Fauchery L."/>
            <person name="Kohler A."/>
            <person name="Kuo A."/>
            <person name="Labutti K."/>
            <person name="Pangilinan J."/>
            <person name="Lipzen A."/>
            <person name="Riley R."/>
            <person name="Andreopoulos W."/>
            <person name="He G."/>
            <person name="Johnson J."/>
            <person name="Barry K.W."/>
            <person name="Grigoriev I.V."/>
            <person name="Nagy L."/>
            <person name="Hibbett D."/>
            <person name="Henrissat B."/>
            <person name="Matheny P.B."/>
            <person name="Labbe J."/>
            <person name="Martin F."/>
        </authorList>
    </citation>
    <scope>NUCLEOTIDE SEQUENCE</scope>
    <source>
        <strain evidence="1">HHB10654</strain>
    </source>
</reference>
<comment type="caution">
    <text evidence="1">The sequence shown here is derived from an EMBL/GenBank/DDBJ whole genome shotgun (WGS) entry which is preliminary data.</text>
</comment>
<organism evidence="1 2">
    <name type="scientific">Artomyces pyxidatus</name>
    <dbReference type="NCBI Taxonomy" id="48021"/>
    <lineage>
        <taxon>Eukaryota</taxon>
        <taxon>Fungi</taxon>
        <taxon>Dikarya</taxon>
        <taxon>Basidiomycota</taxon>
        <taxon>Agaricomycotina</taxon>
        <taxon>Agaricomycetes</taxon>
        <taxon>Russulales</taxon>
        <taxon>Auriscalpiaceae</taxon>
        <taxon>Artomyces</taxon>
    </lineage>
</organism>
<name>A0ACB8SVS2_9AGAM</name>
<accession>A0ACB8SVS2</accession>
<gene>
    <name evidence="1" type="ORF">BV25DRAFT_1917901</name>
</gene>
<keyword evidence="2" id="KW-1185">Reference proteome</keyword>
<evidence type="ECO:0000313" key="2">
    <source>
        <dbReference type="Proteomes" id="UP000814140"/>
    </source>
</evidence>
<dbReference type="Proteomes" id="UP000814140">
    <property type="component" value="Unassembled WGS sequence"/>
</dbReference>
<protein>
    <submittedName>
        <fullName evidence="1">Uncharacterized protein</fullName>
    </submittedName>
</protein>